<evidence type="ECO:0000256" key="3">
    <source>
        <dbReference type="SAM" id="Coils"/>
    </source>
</evidence>
<evidence type="ECO:0000313" key="5">
    <source>
        <dbReference type="EMBL" id="SFO66213.1"/>
    </source>
</evidence>
<comment type="subcellular location">
    <subcellularLocation>
        <location evidence="1">Cell envelope</location>
    </subcellularLocation>
</comment>
<dbReference type="AlphaFoldDB" id="A0A1I5J0Q6"/>
<evidence type="ECO:0000313" key="6">
    <source>
        <dbReference type="Proteomes" id="UP000198806"/>
    </source>
</evidence>
<organism evidence="5 6">
    <name type="scientific">Anaerocolumna aminovalerica</name>
    <dbReference type="NCBI Taxonomy" id="1527"/>
    <lineage>
        <taxon>Bacteria</taxon>
        <taxon>Bacillati</taxon>
        <taxon>Bacillota</taxon>
        <taxon>Clostridia</taxon>
        <taxon>Lachnospirales</taxon>
        <taxon>Lachnospiraceae</taxon>
        <taxon>Anaerocolumna</taxon>
    </lineage>
</organism>
<keyword evidence="4" id="KW-0812">Transmembrane</keyword>
<reference evidence="5 6" key="1">
    <citation type="submission" date="2016-10" db="EMBL/GenBank/DDBJ databases">
        <authorList>
            <person name="de Groot N.N."/>
        </authorList>
    </citation>
    <scope>NUCLEOTIDE SEQUENCE [LARGE SCALE GENOMIC DNA]</scope>
    <source>
        <strain evidence="5 6">DSM 1283</strain>
    </source>
</reference>
<proteinExistence type="predicted"/>
<evidence type="ECO:0000256" key="4">
    <source>
        <dbReference type="SAM" id="Phobius"/>
    </source>
</evidence>
<sequence length="697" mass="78872">MRKIRDRLLYELQREPEEKKVSLQDRAGRLFIGFLIVMLLLTFVSRAANSVITAKVDVTSPKKGTLNFEVNGVGILGAKAEKYLNLYEGVRIAAVFVQEGQNVEEGDLLFQYDINDLEDILDDLEDEIIKAELNLQKERLNYKAGSEGTAKETAEITLERAKLDLRAAKEDLKIAKKNIGKEKKYAYEDAEKAYLDALEAYNDQEDKKQKALREASKKISEAKEALDELYEDKDKADTERVIIIFRAAVENNNYEAISEAETNIFKKYYGETEYETHKKEVERARKAVSRANEDYWNGIAVLEGEEKLSPSEYARYKRAIEDAEDALADLTKKDNQLTTAMWDYRNAILYNKTDMEKTHGALYSMLYTEDKNKEKLINSANKAINSAEESLAETTDEWQKIMEKAERVVTDAEAARDKARSFYDQILNKTYDYSQEVKAEEMRVMTANRIFEDAKIGLKEAKESDADTAKNNNINRQIQNIDLELSEMDIQNKEEAVAEIKNILKNEGKVTSPVTGVLVENGIVLGNRITVADRVCFALSNYGFEAKVTKDEVKHLAVGDEMIVQVGDSKEELSIKLENITSEDAEGKITITGIMPKGNYSVGTPVSFKVSKQSKQYRNTIPIQALRMDANNKTYVLITEETNTILGNELTALRMDVTVLEKDYTIAAIENGLSDNIIVSSNKNIKEGDRVRLNDGD</sequence>
<feature type="coiled-coil region" evidence="3">
    <location>
        <begin position="274"/>
        <end position="340"/>
    </location>
</feature>
<keyword evidence="6" id="KW-1185">Reference proteome</keyword>
<dbReference type="InterPro" id="IPR050465">
    <property type="entry name" value="UPF0194_transport"/>
</dbReference>
<protein>
    <submittedName>
        <fullName evidence="5">Biotin-lipoyl like</fullName>
    </submittedName>
</protein>
<dbReference type="EMBL" id="FOWD01000060">
    <property type="protein sequence ID" value="SFO66213.1"/>
    <property type="molecule type" value="Genomic_DNA"/>
</dbReference>
<dbReference type="Gene3D" id="2.40.50.100">
    <property type="match status" value="1"/>
</dbReference>
<evidence type="ECO:0000256" key="1">
    <source>
        <dbReference type="ARBA" id="ARBA00004196"/>
    </source>
</evidence>
<accession>A0A1I5J0Q6</accession>
<dbReference type="PANTHER" id="PTHR32347">
    <property type="entry name" value="EFFLUX SYSTEM COMPONENT YKNX-RELATED"/>
    <property type="match status" value="1"/>
</dbReference>
<evidence type="ECO:0000256" key="2">
    <source>
        <dbReference type="ARBA" id="ARBA00023054"/>
    </source>
</evidence>
<dbReference type="Gene3D" id="1.10.287.470">
    <property type="entry name" value="Helix hairpin bin"/>
    <property type="match status" value="1"/>
</dbReference>
<dbReference type="STRING" id="1527.SAMN04489757_1607"/>
<keyword evidence="4" id="KW-1133">Transmembrane helix</keyword>
<keyword evidence="2 3" id="KW-0175">Coiled coil</keyword>
<keyword evidence="4" id="KW-0472">Membrane</keyword>
<feature type="coiled-coil region" evidence="3">
    <location>
        <begin position="471"/>
        <end position="503"/>
    </location>
</feature>
<dbReference type="OrthoDB" id="2063580at2"/>
<feature type="transmembrane region" description="Helical" evidence="4">
    <location>
        <begin position="30"/>
        <end position="48"/>
    </location>
</feature>
<name>A0A1I5J0Q6_9FIRM</name>
<dbReference type="RefSeq" id="WP_091689138.1">
    <property type="nucleotide sequence ID" value="NZ_BAABFM010000076.1"/>
</dbReference>
<dbReference type="GO" id="GO:0030313">
    <property type="term" value="C:cell envelope"/>
    <property type="evidence" value="ECO:0007669"/>
    <property type="project" value="UniProtKB-SubCell"/>
</dbReference>
<gene>
    <name evidence="5" type="ORF">SAMN04489757_1607</name>
</gene>
<dbReference type="Gene3D" id="2.40.420.20">
    <property type="match status" value="1"/>
</dbReference>
<feature type="coiled-coil region" evidence="3">
    <location>
        <begin position="114"/>
        <end position="239"/>
    </location>
</feature>
<dbReference type="Proteomes" id="UP000198806">
    <property type="component" value="Unassembled WGS sequence"/>
</dbReference>
<dbReference type="PANTHER" id="PTHR32347:SF14">
    <property type="entry name" value="EFFLUX SYSTEM COMPONENT YKNX-RELATED"/>
    <property type="match status" value="1"/>
</dbReference>